<dbReference type="InterPro" id="IPR001431">
    <property type="entry name" value="Pept_M16_Zn_BS"/>
</dbReference>
<evidence type="ECO:0000259" key="3">
    <source>
        <dbReference type="Pfam" id="PF00675"/>
    </source>
</evidence>
<dbReference type="AlphaFoldDB" id="A0A8J7DYG7"/>
<dbReference type="GO" id="GO:0004222">
    <property type="term" value="F:metalloendopeptidase activity"/>
    <property type="evidence" value="ECO:0007669"/>
    <property type="project" value="InterPro"/>
</dbReference>
<dbReference type="Pfam" id="PF05193">
    <property type="entry name" value="Peptidase_M16_C"/>
    <property type="match status" value="1"/>
</dbReference>
<organism evidence="5 6">
    <name type="scientific">Lusitaniella coriacea LEGE 07157</name>
    <dbReference type="NCBI Taxonomy" id="945747"/>
    <lineage>
        <taxon>Bacteria</taxon>
        <taxon>Bacillati</taxon>
        <taxon>Cyanobacteriota</taxon>
        <taxon>Cyanophyceae</taxon>
        <taxon>Spirulinales</taxon>
        <taxon>Lusitaniellaceae</taxon>
        <taxon>Lusitaniella</taxon>
    </lineage>
</organism>
<evidence type="ECO:0000259" key="4">
    <source>
        <dbReference type="Pfam" id="PF05193"/>
    </source>
</evidence>
<feature type="domain" description="Peptidase M16 C-terminal" evidence="4">
    <location>
        <begin position="185"/>
        <end position="362"/>
    </location>
</feature>
<name>A0A8J7DYG7_9CYAN</name>
<dbReference type="EMBL" id="JADEWZ010000010">
    <property type="protein sequence ID" value="MBE9116006.1"/>
    <property type="molecule type" value="Genomic_DNA"/>
</dbReference>
<dbReference type="GO" id="GO:0046872">
    <property type="term" value="F:metal ion binding"/>
    <property type="evidence" value="ECO:0007669"/>
    <property type="project" value="InterPro"/>
</dbReference>
<sequence>MQQSSQLSEPLDAALNFPANRFQLDNGLTVIHQYIPATPVVVVDVWVRAGASAEPDEWHGIAHFLEHMIFKGSHRIAPGAFDWAIENSGGMTNAATSHDYAHFFITTAVQHLPEILPSFADILLHAAISDEEFVREREVVIEEIRACQDDPDWLGFQALCESLYQCHTYGRSILGTEMQVRERSPNQMRCFHRTYYQPENMTVAIAGGIEKDAALALVRESFKEFSTRSECPPTVVRAEPPLTEIRRTELRLPRVEQARLLMAWQGPGVESLQEAFGLDMLSAILGGGQSSRLVRELREEQQWVLDIVCEFSLQRDSSLLTITAWLEPQYLERVEMWIRDRVNQLQHVPVEAKELSRCKRLLSNDYAFSTETPSQLAGLYGYYNTIATAELSVTYPQQIQQIQASDLQKIANRYLSPDKYAIAVVQPL</sequence>
<dbReference type="PANTHER" id="PTHR11851:SF49">
    <property type="entry name" value="MITOCHONDRIAL-PROCESSING PEPTIDASE SUBUNIT ALPHA"/>
    <property type="match status" value="1"/>
</dbReference>
<dbReference type="InterPro" id="IPR011249">
    <property type="entry name" value="Metalloenz_LuxS/M16"/>
</dbReference>
<evidence type="ECO:0000256" key="2">
    <source>
        <dbReference type="RuleBase" id="RU004447"/>
    </source>
</evidence>
<protein>
    <submittedName>
        <fullName evidence="5">Insulinase family protein</fullName>
    </submittedName>
</protein>
<evidence type="ECO:0000313" key="6">
    <source>
        <dbReference type="Proteomes" id="UP000654482"/>
    </source>
</evidence>
<evidence type="ECO:0000256" key="1">
    <source>
        <dbReference type="ARBA" id="ARBA00007261"/>
    </source>
</evidence>
<dbReference type="PROSITE" id="PS00143">
    <property type="entry name" value="INSULINASE"/>
    <property type="match status" value="1"/>
</dbReference>
<dbReference type="PANTHER" id="PTHR11851">
    <property type="entry name" value="METALLOPROTEASE"/>
    <property type="match status" value="1"/>
</dbReference>
<comment type="similarity">
    <text evidence="1 2">Belongs to the peptidase M16 family.</text>
</comment>
<dbReference type="RefSeq" id="WP_194029092.1">
    <property type="nucleotide sequence ID" value="NZ_JADEWZ010000010.1"/>
</dbReference>
<dbReference type="Pfam" id="PF00675">
    <property type="entry name" value="Peptidase_M16"/>
    <property type="match status" value="1"/>
</dbReference>
<dbReference type="InterPro" id="IPR050361">
    <property type="entry name" value="MPP/UQCRC_Complex"/>
</dbReference>
<dbReference type="Gene3D" id="3.30.830.10">
    <property type="entry name" value="Metalloenzyme, LuxS/M16 peptidase-like"/>
    <property type="match status" value="2"/>
</dbReference>
<reference evidence="5" key="1">
    <citation type="submission" date="2020-10" db="EMBL/GenBank/DDBJ databases">
        <authorList>
            <person name="Castelo-Branco R."/>
            <person name="Eusebio N."/>
            <person name="Adriana R."/>
            <person name="Vieira A."/>
            <person name="Brugerolle De Fraissinette N."/>
            <person name="Rezende De Castro R."/>
            <person name="Schneider M.P."/>
            <person name="Vasconcelos V."/>
            <person name="Leao P.N."/>
        </authorList>
    </citation>
    <scope>NUCLEOTIDE SEQUENCE</scope>
    <source>
        <strain evidence="5">LEGE 07157</strain>
    </source>
</reference>
<proteinExistence type="inferred from homology"/>
<feature type="domain" description="Peptidase M16 N-terminal" evidence="3">
    <location>
        <begin position="30"/>
        <end position="176"/>
    </location>
</feature>
<keyword evidence="6" id="KW-1185">Reference proteome</keyword>
<dbReference type="GO" id="GO:0006508">
    <property type="term" value="P:proteolysis"/>
    <property type="evidence" value="ECO:0007669"/>
    <property type="project" value="InterPro"/>
</dbReference>
<comment type="caution">
    <text evidence="5">The sequence shown here is derived from an EMBL/GenBank/DDBJ whole genome shotgun (WGS) entry which is preliminary data.</text>
</comment>
<gene>
    <name evidence="5" type="ORF">IQ249_08880</name>
</gene>
<dbReference type="SUPFAM" id="SSF63411">
    <property type="entry name" value="LuxS/MPP-like metallohydrolase"/>
    <property type="match status" value="2"/>
</dbReference>
<dbReference type="InterPro" id="IPR007863">
    <property type="entry name" value="Peptidase_M16_C"/>
</dbReference>
<dbReference type="Proteomes" id="UP000654482">
    <property type="component" value="Unassembled WGS sequence"/>
</dbReference>
<accession>A0A8J7DYG7</accession>
<dbReference type="InterPro" id="IPR011765">
    <property type="entry name" value="Pept_M16_N"/>
</dbReference>
<evidence type="ECO:0000313" key="5">
    <source>
        <dbReference type="EMBL" id="MBE9116006.1"/>
    </source>
</evidence>